<dbReference type="EMBL" id="NVQC01000017">
    <property type="protein sequence ID" value="PTL36218.1"/>
    <property type="molecule type" value="Genomic_DNA"/>
</dbReference>
<name>A0A2T4TYR1_9BACT</name>
<dbReference type="Gene3D" id="1.20.1600.10">
    <property type="entry name" value="Outer membrane efflux proteins (OEP)"/>
    <property type="match status" value="1"/>
</dbReference>
<keyword evidence="6" id="KW-0472">Membrane</keyword>
<keyword evidence="5" id="KW-0812">Transmembrane</keyword>
<dbReference type="InterPro" id="IPR051906">
    <property type="entry name" value="TolC-like"/>
</dbReference>
<proteinExistence type="inferred from homology"/>
<evidence type="ECO:0000256" key="3">
    <source>
        <dbReference type="ARBA" id="ARBA00022448"/>
    </source>
</evidence>
<dbReference type="SUPFAM" id="SSF56954">
    <property type="entry name" value="Outer membrane efflux proteins (OEP)"/>
    <property type="match status" value="1"/>
</dbReference>
<keyword evidence="7" id="KW-0998">Cell outer membrane</keyword>
<evidence type="ECO:0008006" key="11">
    <source>
        <dbReference type="Google" id="ProtNLM"/>
    </source>
</evidence>
<sequence>MTALQRKVCPWTMMSVMLLTVLPAVVAGAEDSLSPSFARSRVEVSDDLRRLVVQSAPQAESSRTELTEVGDLRLSLREAVLLALKNNLDIAITSFSPKIKSEDIAIAKAIFDPTFSLTLDANRTVTPTFNVLQGTQVSEIENRDVNTSLTQKLPFGASYTLSLTNNRFDTNSAFAQPPQGFNPSYKTFLNLSITQDLLKNFGVDVNTAPIKIARNNQAISVTQFRQQANQVITSVHSTYWSLVFAIENLEVQRRSLRLARELEDLNRARVRAGVAAPVEVTQAEAQAAARVQDVILAEKAVKDAEDQLKLIVNFPDGERIWARTVLPADTLPFEVAPMNTDASIQEALEKRPEYAAAKLTLQNSDLDLRVKRNQLLPSLQLQGNVGLNGLNSSAGGDLDRLTSGDFTQWSAAMVLTYPLGNRSARSAFTQARLSHDQAGASLLNLKRQIISQVREAVRRIDADVRRVEATRAARALAEEQLRVEQKRLEAGVTTTFNVLSFQRDLAVAQASEIQAITTYNQDLANLDLQKGTILEKNQLEL</sequence>
<evidence type="ECO:0000256" key="2">
    <source>
        <dbReference type="ARBA" id="ARBA00007613"/>
    </source>
</evidence>
<evidence type="ECO:0000256" key="1">
    <source>
        <dbReference type="ARBA" id="ARBA00004442"/>
    </source>
</evidence>
<evidence type="ECO:0000256" key="7">
    <source>
        <dbReference type="ARBA" id="ARBA00023237"/>
    </source>
</evidence>
<dbReference type="GO" id="GO:1990281">
    <property type="term" value="C:efflux pump complex"/>
    <property type="evidence" value="ECO:0007669"/>
    <property type="project" value="TreeGrafter"/>
</dbReference>
<keyword evidence="10" id="KW-1185">Reference proteome</keyword>
<evidence type="ECO:0000256" key="4">
    <source>
        <dbReference type="ARBA" id="ARBA00022452"/>
    </source>
</evidence>
<comment type="similarity">
    <text evidence="2">Belongs to the outer membrane factor (OMF) (TC 1.B.17) family.</text>
</comment>
<dbReference type="InterPro" id="IPR003423">
    <property type="entry name" value="OMP_efflux"/>
</dbReference>
<evidence type="ECO:0000313" key="10">
    <source>
        <dbReference type="Proteomes" id="UP000241436"/>
    </source>
</evidence>
<keyword evidence="8" id="KW-0732">Signal</keyword>
<comment type="subcellular location">
    <subcellularLocation>
        <location evidence="1">Cell outer membrane</location>
    </subcellularLocation>
</comment>
<evidence type="ECO:0000256" key="6">
    <source>
        <dbReference type="ARBA" id="ARBA00023136"/>
    </source>
</evidence>
<feature type="chain" id="PRO_5015691567" description="Transporter" evidence="8">
    <location>
        <begin position="30"/>
        <end position="541"/>
    </location>
</feature>
<dbReference type="GO" id="GO:0015288">
    <property type="term" value="F:porin activity"/>
    <property type="evidence" value="ECO:0007669"/>
    <property type="project" value="TreeGrafter"/>
</dbReference>
<dbReference type="OrthoDB" id="234964at2"/>
<reference evidence="10" key="2">
    <citation type="journal article" date="2018" name="Environ. Microbiol.">
        <title>Bloom of a denitrifying methanotroph, 'Candidatus Methylomirabilis limnetica', in a deep stratified lake.</title>
        <authorList>
            <person name="Graf J.S."/>
            <person name="Mayr M.J."/>
            <person name="Marchant H.K."/>
            <person name="Tienken D."/>
            <person name="Hach P.F."/>
            <person name="Brand A."/>
            <person name="Schubert C.J."/>
            <person name="Kuypers M.M."/>
            <person name="Milucka J."/>
        </authorList>
    </citation>
    <scope>NUCLEOTIDE SEQUENCE [LARGE SCALE GENOMIC DNA]</scope>
    <source>
        <strain evidence="10">Zug</strain>
    </source>
</reference>
<evidence type="ECO:0000313" key="9">
    <source>
        <dbReference type="EMBL" id="PTL36218.1"/>
    </source>
</evidence>
<evidence type="ECO:0000256" key="5">
    <source>
        <dbReference type="ARBA" id="ARBA00022692"/>
    </source>
</evidence>
<dbReference type="GO" id="GO:0009279">
    <property type="term" value="C:cell outer membrane"/>
    <property type="evidence" value="ECO:0007669"/>
    <property type="project" value="UniProtKB-SubCell"/>
</dbReference>
<dbReference type="Pfam" id="PF02321">
    <property type="entry name" value="OEP"/>
    <property type="match status" value="2"/>
</dbReference>
<dbReference type="Proteomes" id="UP000241436">
    <property type="component" value="Unassembled WGS sequence"/>
</dbReference>
<reference evidence="9 10" key="1">
    <citation type="submission" date="2017-09" db="EMBL/GenBank/DDBJ databases">
        <title>Bloom of a denitrifying methanotroph, Candidatus Methylomirabilis limnetica, in a deep stratified lake.</title>
        <authorList>
            <person name="Graf J.S."/>
            <person name="Marchant H.K."/>
            <person name="Tienken D."/>
            <person name="Hach P.F."/>
            <person name="Brand A."/>
            <person name="Schubert C.J."/>
            <person name="Kuypers M.M."/>
            <person name="Milucka J."/>
        </authorList>
    </citation>
    <scope>NUCLEOTIDE SEQUENCE [LARGE SCALE GENOMIC DNA]</scope>
    <source>
        <strain evidence="9 10">Zug</strain>
    </source>
</reference>
<accession>A0A2T4TYR1</accession>
<comment type="caution">
    <text evidence="9">The sequence shown here is derived from an EMBL/GenBank/DDBJ whole genome shotgun (WGS) entry which is preliminary data.</text>
</comment>
<dbReference type="RefSeq" id="WP_107561965.1">
    <property type="nucleotide sequence ID" value="NZ_NVQC01000017.1"/>
</dbReference>
<keyword evidence="4" id="KW-1134">Transmembrane beta strand</keyword>
<dbReference type="GO" id="GO:0015562">
    <property type="term" value="F:efflux transmembrane transporter activity"/>
    <property type="evidence" value="ECO:0007669"/>
    <property type="project" value="InterPro"/>
</dbReference>
<gene>
    <name evidence="9" type="ORF">CLG94_06055</name>
</gene>
<organism evidence="9 10">
    <name type="scientific">Candidatus Methylomirabilis limnetica</name>
    <dbReference type="NCBI Taxonomy" id="2033718"/>
    <lineage>
        <taxon>Bacteria</taxon>
        <taxon>Candidatus Methylomirabilota</taxon>
        <taxon>Candidatus Methylomirabilia</taxon>
        <taxon>Candidatus Methylomirabilales</taxon>
        <taxon>Candidatus Methylomirabilaceae</taxon>
        <taxon>Candidatus Methylomirabilis</taxon>
    </lineage>
</organism>
<evidence type="ECO:0000256" key="8">
    <source>
        <dbReference type="SAM" id="SignalP"/>
    </source>
</evidence>
<feature type="signal peptide" evidence="8">
    <location>
        <begin position="1"/>
        <end position="29"/>
    </location>
</feature>
<dbReference type="PANTHER" id="PTHR30026:SF23">
    <property type="entry name" value="TO APRF-PUTATIVE OUTER MEMBRANE EFFLUX PROTEIN OR SECRETED ALKALINE PHOSPHATASE-RELATED"/>
    <property type="match status" value="1"/>
</dbReference>
<keyword evidence="3" id="KW-0813">Transport</keyword>
<protein>
    <recommendedName>
        <fullName evidence="11">Transporter</fullName>
    </recommendedName>
</protein>
<dbReference type="AlphaFoldDB" id="A0A2T4TYR1"/>
<dbReference type="PANTHER" id="PTHR30026">
    <property type="entry name" value="OUTER MEMBRANE PROTEIN TOLC"/>
    <property type="match status" value="1"/>
</dbReference>